<dbReference type="Proteomes" id="UP000785625">
    <property type="component" value="Unassembled WGS sequence"/>
</dbReference>
<protein>
    <submittedName>
        <fullName evidence="1">Uncharacterized protein</fullName>
    </submittedName>
</protein>
<proteinExistence type="predicted"/>
<accession>A0ABS2GXT4</accession>
<keyword evidence="2" id="KW-1185">Reference proteome</keyword>
<dbReference type="RefSeq" id="WP_204785356.1">
    <property type="nucleotide sequence ID" value="NZ_JACJKU010000066.1"/>
</dbReference>
<comment type="caution">
    <text evidence="1">The sequence shown here is derived from an EMBL/GenBank/DDBJ whole genome shotgun (WGS) entry which is preliminary data.</text>
</comment>
<gene>
    <name evidence="1" type="ORF">H5975_06420</name>
</gene>
<evidence type="ECO:0000313" key="2">
    <source>
        <dbReference type="Proteomes" id="UP000785625"/>
    </source>
</evidence>
<sequence length="52" mass="5957">MTNTQRLNYIISHDLHAEEHTIINVDPTQLLEDPADPESYVDDSTTNIYLSL</sequence>
<reference evidence="1 2" key="1">
    <citation type="journal article" date="2021" name="Sci. Rep.">
        <title>The distribution of antibiotic resistance genes in chicken gut microbiota commensals.</title>
        <authorList>
            <person name="Juricova H."/>
            <person name="Matiasovicova J."/>
            <person name="Kubasova T."/>
            <person name="Cejkova D."/>
            <person name="Rychlik I."/>
        </authorList>
    </citation>
    <scope>NUCLEOTIDE SEQUENCE [LARGE SCALE GENOMIC DNA]</scope>
    <source>
        <strain evidence="1 2">An574</strain>
    </source>
</reference>
<dbReference type="EMBL" id="JACJKU010000066">
    <property type="protein sequence ID" value="MBM6941100.1"/>
    <property type="molecule type" value="Genomic_DNA"/>
</dbReference>
<organism evidence="1 2">
    <name type="scientific">Limosilactobacillus coleohominis</name>
    <dbReference type="NCBI Taxonomy" id="181675"/>
    <lineage>
        <taxon>Bacteria</taxon>
        <taxon>Bacillati</taxon>
        <taxon>Bacillota</taxon>
        <taxon>Bacilli</taxon>
        <taxon>Lactobacillales</taxon>
        <taxon>Lactobacillaceae</taxon>
        <taxon>Limosilactobacillus</taxon>
    </lineage>
</organism>
<evidence type="ECO:0000313" key="1">
    <source>
        <dbReference type="EMBL" id="MBM6941100.1"/>
    </source>
</evidence>
<name>A0ABS2GXT4_9LACO</name>